<evidence type="ECO:0000256" key="7">
    <source>
        <dbReference type="ARBA" id="ARBA00022989"/>
    </source>
</evidence>
<sequence length="644" mass="67117">MAASPVVAVAAAAVPVPVPPVATAEPPRMDLPDPHALARRLRWLPWAAGAALLALLPLLPAFQITLLNHIGVYALAALGLVLLTGVAGMTSFGQAAFVGLGAYTGAWLSLGAPGGPAWLAPLAGSPWLALLVALGLTLVVALLLGALTLKLSGHFLPLGTLCWGLALFAAFGTSEALGAHSGLSGLPALQLGPWTLDSPAATGRLILVVLALALWAVHQLLDSRSGRALRALNGGQSMAASMGVPVLATKMRAFVLAALLAAIAGWLYAFEQRFVSPAPFSLGAGIDLLFMVLIGGVGHLWGALAGAVLVTLARDLLQDWLPALLGSTGNYEAIVFGTLVVLLMHKAPQGLWGWLAHRWPVLGGAGRVPADRAAEAAGRTPAALPRRALPARGEQVLDVRGITRRFGGLVANKDISFTLQAGEILAVIGPNGAGKSTLFNQLSGVDTPTAGEVRFLGRSTRGWGPARVAAAGLARTFQHVKLLPTMSVLDNVALGAHLRGRAGLLRHALRLDRAEEARLLAEARRQLQRVGLGDLADRPAGSLALGQQRLLEIARALCADPAVLLLDEPAAGLRLKEKQALAALLRQLRDEGLAVLLVEHDMDFLMTLADRVVVIVFGEKLTEGRPAEVQRHPGVLEAYLGADV</sequence>
<dbReference type="SMART" id="SM00382">
    <property type="entry name" value="AAA"/>
    <property type="match status" value="1"/>
</dbReference>
<protein>
    <submittedName>
        <fullName evidence="11">Branched-chain amino acid ABC transporter ATP-binding protein/permease</fullName>
    </submittedName>
</protein>
<dbReference type="CDD" id="cd06581">
    <property type="entry name" value="TM_PBP1_LivM_like"/>
    <property type="match status" value="1"/>
</dbReference>
<dbReference type="PANTHER" id="PTHR45772">
    <property type="entry name" value="CONSERVED COMPONENT OF ABC TRANSPORTER FOR NATURAL AMINO ACIDS-RELATED"/>
    <property type="match status" value="1"/>
</dbReference>
<feature type="transmembrane region" description="Helical" evidence="9">
    <location>
        <begin position="251"/>
        <end position="269"/>
    </location>
</feature>
<comment type="subcellular location">
    <subcellularLocation>
        <location evidence="1">Cell membrane</location>
        <topology evidence="1">Multi-pass membrane protein</topology>
    </subcellularLocation>
</comment>
<evidence type="ECO:0000259" key="10">
    <source>
        <dbReference type="PROSITE" id="PS50893"/>
    </source>
</evidence>
<evidence type="ECO:0000256" key="2">
    <source>
        <dbReference type="ARBA" id="ARBA00022448"/>
    </source>
</evidence>
<dbReference type="EMBL" id="JBBUTF010000023">
    <property type="protein sequence ID" value="MEK8028393.1"/>
    <property type="molecule type" value="Genomic_DNA"/>
</dbReference>
<dbReference type="RefSeq" id="WP_341376177.1">
    <property type="nucleotide sequence ID" value="NZ_JBBUTF010000023.1"/>
</dbReference>
<evidence type="ECO:0000256" key="9">
    <source>
        <dbReference type="SAM" id="Phobius"/>
    </source>
</evidence>
<dbReference type="Pfam" id="PF00005">
    <property type="entry name" value="ABC_tran"/>
    <property type="match status" value="1"/>
</dbReference>
<evidence type="ECO:0000313" key="12">
    <source>
        <dbReference type="Proteomes" id="UP001368500"/>
    </source>
</evidence>
<reference evidence="11 12" key="1">
    <citation type="submission" date="2024-04" db="EMBL/GenBank/DDBJ databases">
        <title>Novel species of the genus Ideonella isolated from streams.</title>
        <authorList>
            <person name="Lu H."/>
        </authorList>
    </citation>
    <scope>NUCLEOTIDE SEQUENCE [LARGE SCALE GENOMIC DNA]</scope>
    <source>
        <strain evidence="11 12">BYS139W</strain>
    </source>
</reference>
<dbReference type="InterPro" id="IPR032823">
    <property type="entry name" value="BCA_ABC_TP_C"/>
</dbReference>
<proteinExistence type="predicted"/>
<evidence type="ECO:0000256" key="1">
    <source>
        <dbReference type="ARBA" id="ARBA00004651"/>
    </source>
</evidence>
<evidence type="ECO:0000256" key="4">
    <source>
        <dbReference type="ARBA" id="ARBA00022692"/>
    </source>
</evidence>
<feature type="transmembrane region" description="Helical" evidence="9">
    <location>
        <begin position="320"/>
        <end position="344"/>
    </location>
</feature>
<dbReference type="CDD" id="cd03219">
    <property type="entry name" value="ABC_Mj1267_LivG_branched"/>
    <property type="match status" value="1"/>
</dbReference>
<feature type="transmembrane region" description="Helical" evidence="9">
    <location>
        <begin position="74"/>
        <end position="107"/>
    </location>
</feature>
<dbReference type="PANTHER" id="PTHR45772:SF2">
    <property type="entry name" value="ABC TRANSPORTER ATP-BINDING PROTEIN"/>
    <property type="match status" value="1"/>
</dbReference>
<dbReference type="Gene3D" id="3.40.50.300">
    <property type="entry name" value="P-loop containing nucleotide triphosphate hydrolases"/>
    <property type="match status" value="1"/>
</dbReference>
<evidence type="ECO:0000256" key="3">
    <source>
        <dbReference type="ARBA" id="ARBA00022475"/>
    </source>
</evidence>
<feature type="transmembrane region" description="Helical" evidence="9">
    <location>
        <begin position="201"/>
        <end position="221"/>
    </location>
</feature>
<dbReference type="PROSITE" id="PS50893">
    <property type="entry name" value="ABC_TRANSPORTER_2"/>
    <property type="match status" value="1"/>
</dbReference>
<feature type="domain" description="ABC transporter" evidence="10">
    <location>
        <begin position="397"/>
        <end position="642"/>
    </location>
</feature>
<accession>A0ABU9BIM8</accession>
<dbReference type="InterPro" id="IPR051120">
    <property type="entry name" value="ABC_AA/LPS_Transport"/>
</dbReference>
<keyword evidence="8 9" id="KW-0472">Membrane</keyword>
<keyword evidence="4 9" id="KW-0812">Transmembrane</keyword>
<dbReference type="InterPro" id="IPR003593">
    <property type="entry name" value="AAA+_ATPase"/>
</dbReference>
<evidence type="ECO:0000256" key="5">
    <source>
        <dbReference type="ARBA" id="ARBA00022741"/>
    </source>
</evidence>
<feature type="transmembrane region" description="Helical" evidence="9">
    <location>
        <begin position="127"/>
        <end position="149"/>
    </location>
</feature>
<gene>
    <name evidence="11" type="ORF">AACH11_20735</name>
</gene>
<feature type="transmembrane region" description="Helical" evidence="9">
    <location>
        <begin position="43"/>
        <end position="62"/>
    </location>
</feature>
<dbReference type="GO" id="GO:0005524">
    <property type="term" value="F:ATP binding"/>
    <property type="evidence" value="ECO:0007669"/>
    <property type="project" value="UniProtKB-KW"/>
</dbReference>
<dbReference type="Proteomes" id="UP001368500">
    <property type="component" value="Unassembled WGS sequence"/>
</dbReference>
<organism evidence="11 12">
    <name type="scientific">Pseudaquabacterium rugosum</name>
    <dbReference type="NCBI Taxonomy" id="2984194"/>
    <lineage>
        <taxon>Bacteria</taxon>
        <taxon>Pseudomonadati</taxon>
        <taxon>Pseudomonadota</taxon>
        <taxon>Betaproteobacteria</taxon>
        <taxon>Burkholderiales</taxon>
        <taxon>Sphaerotilaceae</taxon>
        <taxon>Pseudaquabacterium</taxon>
    </lineage>
</organism>
<name>A0ABU9BIM8_9BURK</name>
<keyword evidence="3" id="KW-1003">Cell membrane</keyword>
<feature type="transmembrane region" description="Helical" evidence="9">
    <location>
        <begin position="289"/>
        <end position="313"/>
    </location>
</feature>
<dbReference type="Pfam" id="PF02653">
    <property type="entry name" value="BPD_transp_2"/>
    <property type="match status" value="1"/>
</dbReference>
<evidence type="ECO:0000256" key="6">
    <source>
        <dbReference type="ARBA" id="ARBA00022840"/>
    </source>
</evidence>
<comment type="caution">
    <text evidence="11">The sequence shown here is derived from an EMBL/GenBank/DDBJ whole genome shotgun (WGS) entry which is preliminary data.</text>
</comment>
<keyword evidence="6 11" id="KW-0067">ATP-binding</keyword>
<dbReference type="PROSITE" id="PS00211">
    <property type="entry name" value="ABC_TRANSPORTER_1"/>
    <property type="match status" value="1"/>
</dbReference>
<dbReference type="InterPro" id="IPR001851">
    <property type="entry name" value="ABC_transp_permease"/>
</dbReference>
<dbReference type="InterPro" id="IPR043428">
    <property type="entry name" value="LivM-like"/>
</dbReference>
<dbReference type="InterPro" id="IPR027417">
    <property type="entry name" value="P-loop_NTPase"/>
</dbReference>
<dbReference type="InterPro" id="IPR017871">
    <property type="entry name" value="ABC_transporter-like_CS"/>
</dbReference>
<keyword evidence="2" id="KW-0813">Transport</keyword>
<keyword evidence="12" id="KW-1185">Reference proteome</keyword>
<dbReference type="SUPFAM" id="SSF52540">
    <property type="entry name" value="P-loop containing nucleoside triphosphate hydrolases"/>
    <property type="match status" value="1"/>
</dbReference>
<feature type="transmembrane region" description="Helical" evidence="9">
    <location>
        <begin position="161"/>
        <end position="181"/>
    </location>
</feature>
<dbReference type="Pfam" id="PF12399">
    <property type="entry name" value="BCA_ABC_TP_C"/>
    <property type="match status" value="1"/>
</dbReference>
<evidence type="ECO:0000256" key="8">
    <source>
        <dbReference type="ARBA" id="ARBA00023136"/>
    </source>
</evidence>
<keyword evidence="5" id="KW-0547">Nucleotide-binding</keyword>
<keyword evidence="7 9" id="KW-1133">Transmembrane helix</keyword>
<dbReference type="InterPro" id="IPR003439">
    <property type="entry name" value="ABC_transporter-like_ATP-bd"/>
</dbReference>
<evidence type="ECO:0000313" key="11">
    <source>
        <dbReference type="EMBL" id="MEK8028393.1"/>
    </source>
</evidence>